<dbReference type="Gene3D" id="3.10.180.10">
    <property type="entry name" value="2,3-Dihydroxybiphenyl 1,2-Dioxygenase, domain 1"/>
    <property type="match status" value="1"/>
</dbReference>
<reference evidence="1" key="1">
    <citation type="submission" date="2018-05" db="EMBL/GenBank/DDBJ databases">
        <authorList>
            <person name="Lanie J.A."/>
            <person name="Ng W.-L."/>
            <person name="Kazmierczak K.M."/>
            <person name="Andrzejewski T.M."/>
            <person name="Davidsen T.M."/>
            <person name="Wayne K.J."/>
            <person name="Tettelin H."/>
            <person name="Glass J.I."/>
            <person name="Rusch D."/>
            <person name="Podicherti R."/>
            <person name="Tsui H.-C.T."/>
            <person name="Winkler M.E."/>
        </authorList>
    </citation>
    <scope>NUCLEOTIDE SEQUENCE</scope>
</reference>
<sequence>MTLRLRQVAIIGNEYERTEDALSVVFELGVAYRDPGHRPAREAGVSIFGLRNFVMPIGNQFLELVVPLEDGPTTAGGRYLQRRGGPGGYMLLFQVPRSDYALHQQRLAELDVRVVAAGDISEQESEAIHIHPKDLPGCLVELRWCENEHEPDGDWWPVEREWQSHRNTEFATAICGAEIQTPEPMVLALRWAEVLGVSTEIVDGDPTIPTTDGPVTFIEPSDGRPEGLGGITVKVPTPEIVLERAAKYGLQCYEQTVEISGLRFHLVG</sequence>
<gene>
    <name evidence="1" type="ORF">METZ01_LOCUS21360</name>
</gene>
<protein>
    <recommendedName>
        <fullName evidence="2">VOC domain-containing protein</fullName>
    </recommendedName>
</protein>
<dbReference type="SUPFAM" id="SSF54593">
    <property type="entry name" value="Glyoxalase/Bleomycin resistance protein/Dihydroxybiphenyl dioxygenase"/>
    <property type="match status" value="1"/>
</dbReference>
<dbReference type="AlphaFoldDB" id="A0A381PNA5"/>
<evidence type="ECO:0008006" key="2">
    <source>
        <dbReference type="Google" id="ProtNLM"/>
    </source>
</evidence>
<dbReference type="EMBL" id="UINC01001039">
    <property type="protein sequence ID" value="SUZ68506.1"/>
    <property type="molecule type" value="Genomic_DNA"/>
</dbReference>
<evidence type="ECO:0000313" key="1">
    <source>
        <dbReference type="EMBL" id="SUZ68506.1"/>
    </source>
</evidence>
<accession>A0A381PNA5</accession>
<dbReference type="InterPro" id="IPR029068">
    <property type="entry name" value="Glyas_Bleomycin-R_OHBP_Dase"/>
</dbReference>
<name>A0A381PNA5_9ZZZZ</name>
<proteinExistence type="predicted"/>
<organism evidence="1">
    <name type="scientific">marine metagenome</name>
    <dbReference type="NCBI Taxonomy" id="408172"/>
    <lineage>
        <taxon>unclassified sequences</taxon>
        <taxon>metagenomes</taxon>
        <taxon>ecological metagenomes</taxon>
    </lineage>
</organism>